<gene>
    <name evidence="2" type="primary">nuo9.5</name>
    <name evidence="2" type="ORF">CFIMG_003944RA</name>
</gene>
<dbReference type="OrthoDB" id="2093409at2759"/>
<feature type="transmembrane region" description="Helical" evidence="1">
    <location>
        <begin position="25"/>
        <end position="43"/>
    </location>
</feature>
<name>A0A2C5X9B4_9PEZI</name>
<sequence>MSHPTPRFFAAPLTFMRWAIRERPAYFWSLAIGALGPAFIVAVPPLRQAVGDVNAARIPVTYPIPTGPRKQLTGFDDE</sequence>
<evidence type="ECO:0000313" key="3">
    <source>
        <dbReference type="Proteomes" id="UP000222788"/>
    </source>
</evidence>
<dbReference type="InterPro" id="IPR039961">
    <property type="entry name" value="Nuo9.5"/>
</dbReference>
<accession>A0A2C5X9B4</accession>
<organism evidence="2 3">
    <name type="scientific">Ceratocystis fimbriata CBS 114723</name>
    <dbReference type="NCBI Taxonomy" id="1035309"/>
    <lineage>
        <taxon>Eukaryota</taxon>
        <taxon>Fungi</taxon>
        <taxon>Dikarya</taxon>
        <taxon>Ascomycota</taxon>
        <taxon>Pezizomycotina</taxon>
        <taxon>Sordariomycetes</taxon>
        <taxon>Hypocreomycetidae</taxon>
        <taxon>Microascales</taxon>
        <taxon>Ceratocystidaceae</taxon>
        <taxon>Ceratocystis</taxon>
    </lineage>
</organism>
<keyword evidence="3" id="KW-1185">Reference proteome</keyword>
<dbReference type="CDD" id="cd22903">
    <property type="entry name" value="NI9M"/>
    <property type="match status" value="1"/>
</dbReference>
<reference evidence="2 3" key="1">
    <citation type="journal article" date="2013" name="Fungal Biol.">
        <title>Analysis of microsatellite markers in the genome of the plant pathogen Ceratocystis fimbriata.</title>
        <authorList>
            <person name="Simpson M.C."/>
            <person name="Wilken P.M."/>
            <person name="Coetzee M.P."/>
            <person name="Wingfield M.J."/>
            <person name="Wingfield B.D."/>
        </authorList>
    </citation>
    <scope>NUCLEOTIDE SEQUENCE [LARGE SCALE GENOMIC DNA]</scope>
    <source>
        <strain evidence="2 3">CBS 114723</strain>
    </source>
</reference>
<dbReference type="Proteomes" id="UP000222788">
    <property type="component" value="Unassembled WGS sequence"/>
</dbReference>
<keyword evidence="1" id="KW-0472">Membrane</keyword>
<keyword evidence="2" id="KW-0830">Ubiquinone</keyword>
<dbReference type="PANTHER" id="PTHR38488">
    <property type="entry name" value="OXIDOREDUCTASE 9.5 KDA SUBUNIT, PUTATIVE (AFU_ORTHOLOGUE AFUA_5G08980)-RELATED"/>
    <property type="match status" value="1"/>
</dbReference>
<reference evidence="2 3" key="2">
    <citation type="journal article" date="2013" name="IMA Fungus">
        <title>IMA Genome-F 1: Ceratocystis fimbriata: Draft nuclear genome sequence for the plant pathogen, Ceratocystis fimbriata.</title>
        <authorList>
            <person name="Wilken P.M."/>
            <person name="Steenkamp E.T."/>
            <person name="Wingfield M.J."/>
            <person name="de Beer Z.W."/>
            <person name="Wingfield B.D."/>
        </authorList>
    </citation>
    <scope>NUCLEOTIDE SEQUENCE [LARGE SCALE GENOMIC DNA]</scope>
    <source>
        <strain evidence="2 3">CBS 114723</strain>
    </source>
</reference>
<dbReference type="STRING" id="1035309.A0A2C5X9B4"/>
<proteinExistence type="predicted"/>
<keyword evidence="1" id="KW-1133">Transmembrane helix</keyword>
<keyword evidence="1" id="KW-0812">Transmembrane</keyword>
<comment type="caution">
    <text evidence="2">The sequence shown here is derived from an EMBL/GenBank/DDBJ whole genome shotgun (WGS) entry which is preliminary data.</text>
</comment>
<evidence type="ECO:0000256" key="1">
    <source>
        <dbReference type="SAM" id="Phobius"/>
    </source>
</evidence>
<dbReference type="EMBL" id="APWK03000032">
    <property type="protein sequence ID" value="PHH54083.1"/>
    <property type="molecule type" value="Genomic_DNA"/>
</dbReference>
<dbReference type="PANTHER" id="PTHR38488:SF1">
    <property type="entry name" value="OXIDOREDUCTASE 9.5 KDA SUBUNIT, PUTATIVE (AFU_ORTHOLOGUE AFUA_5G08980)-RELATED"/>
    <property type="match status" value="1"/>
</dbReference>
<protein>
    <submittedName>
        <fullName evidence="2">NADH-ubiquinone oxidoreductase 9.5 kDa subunit</fullName>
    </submittedName>
</protein>
<dbReference type="AlphaFoldDB" id="A0A2C5X9B4"/>
<evidence type="ECO:0000313" key="2">
    <source>
        <dbReference type="EMBL" id="PHH54083.1"/>
    </source>
</evidence>